<keyword evidence="2" id="KW-0808">Transferase</keyword>
<evidence type="ECO:0000256" key="2">
    <source>
        <dbReference type="ARBA" id="ARBA00022679"/>
    </source>
</evidence>
<dbReference type="InterPro" id="IPR000863">
    <property type="entry name" value="Sulfotransferase_dom"/>
</dbReference>
<evidence type="ECO:0000313" key="4">
    <source>
        <dbReference type="EMBL" id="MBC8430512.1"/>
    </source>
</evidence>
<name>A0A8J6NZL6_9BACT</name>
<evidence type="ECO:0000256" key="1">
    <source>
        <dbReference type="ARBA" id="ARBA00005771"/>
    </source>
</evidence>
<dbReference type="GO" id="GO:0008146">
    <property type="term" value="F:sulfotransferase activity"/>
    <property type="evidence" value="ECO:0007669"/>
    <property type="project" value="InterPro"/>
</dbReference>
<dbReference type="Pfam" id="PF00685">
    <property type="entry name" value="Sulfotransfer_1"/>
    <property type="match status" value="1"/>
</dbReference>
<feature type="domain" description="Sulfotransferase" evidence="3">
    <location>
        <begin position="20"/>
        <end position="170"/>
    </location>
</feature>
<dbReference type="Gene3D" id="3.40.50.300">
    <property type="entry name" value="P-loop containing nucleotide triphosphate hydrolases"/>
    <property type="match status" value="1"/>
</dbReference>
<sequence>MPRSGSTVHYQLTKEIVESNNVGKGLGWVEPEQFPKLQSNFMNDNRFLVIKCHSYINGAQDLVSRGEAKAIYVYRDLRDVIVSIMNKNKTSFRHVMQSGFIHSILQEYDNWNKLNDIFVAKYENMIKDLAQETLKIAKYIGVDLDKSSAVKIAGKYTIEQQVKRIQSFDYNTYGVRAGKNNYDPDFLLHDNHIFSGNTKQWITMLSPFEIGLIEDIAYGWLVEKDYHIKQTWIIRKIAVLSYGLINFYHPLGYYFKRIVGRLMKR</sequence>
<proteinExistence type="inferred from homology"/>
<comment type="similarity">
    <text evidence="1">Belongs to the sulfotransferase 1 family.</text>
</comment>
<dbReference type="InterPro" id="IPR027417">
    <property type="entry name" value="P-loop_NTPase"/>
</dbReference>
<evidence type="ECO:0000313" key="5">
    <source>
        <dbReference type="Proteomes" id="UP000605201"/>
    </source>
</evidence>
<dbReference type="AlphaFoldDB" id="A0A8J6NZL6"/>
<evidence type="ECO:0000259" key="3">
    <source>
        <dbReference type="Pfam" id="PF00685"/>
    </source>
</evidence>
<dbReference type="SUPFAM" id="SSF52540">
    <property type="entry name" value="P-loop containing nucleoside triphosphate hydrolases"/>
    <property type="match status" value="1"/>
</dbReference>
<dbReference type="PANTHER" id="PTHR11783">
    <property type="entry name" value="SULFOTRANSFERASE SULT"/>
    <property type="match status" value="1"/>
</dbReference>
<gene>
    <name evidence="4" type="ORF">H8D96_01200</name>
</gene>
<protein>
    <submittedName>
        <fullName evidence="4">Sulfotransferase domain-containing protein</fullName>
    </submittedName>
</protein>
<comment type="caution">
    <text evidence="4">The sequence shown here is derived from an EMBL/GenBank/DDBJ whole genome shotgun (WGS) entry which is preliminary data.</text>
</comment>
<dbReference type="EMBL" id="JACNIG010000050">
    <property type="protein sequence ID" value="MBC8430512.1"/>
    <property type="molecule type" value="Genomic_DNA"/>
</dbReference>
<reference evidence="4 5" key="1">
    <citation type="submission" date="2020-08" db="EMBL/GenBank/DDBJ databases">
        <title>Bridging the membrane lipid divide: bacteria of the FCB group superphylum have the potential to synthesize archaeal ether lipids.</title>
        <authorList>
            <person name="Villanueva L."/>
            <person name="Von Meijenfeldt F.A.B."/>
            <person name="Westbye A.B."/>
            <person name="Yadav S."/>
            <person name="Hopmans E.C."/>
            <person name="Dutilh B.E."/>
            <person name="Sinninghe Damste J.S."/>
        </authorList>
    </citation>
    <scope>NUCLEOTIDE SEQUENCE [LARGE SCALE GENOMIC DNA]</scope>
    <source>
        <strain evidence="4">NIOZ-UU17</strain>
    </source>
</reference>
<organism evidence="4 5">
    <name type="scientific">Candidatus Desulfatibia vada</name>
    <dbReference type="NCBI Taxonomy" id="2841696"/>
    <lineage>
        <taxon>Bacteria</taxon>
        <taxon>Pseudomonadati</taxon>
        <taxon>Thermodesulfobacteriota</taxon>
        <taxon>Desulfobacteria</taxon>
        <taxon>Desulfobacterales</taxon>
        <taxon>Desulfobacterales incertae sedis</taxon>
        <taxon>Candidatus Desulfatibia</taxon>
    </lineage>
</organism>
<dbReference type="Proteomes" id="UP000605201">
    <property type="component" value="Unassembled WGS sequence"/>
</dbReference>
<accession>A0A8J6NZL6</accession>